<organism evidence="2 3">
    <name type="scientific">Dactylonectria estremocensis</name>
    <dbReference type="NCBI Taxonomy" id="1079267"/>
    <lineage>
        <taxon>Eukaryota</taxon>
        <taxon>Fungi</taxon>
        <taxon>Dikarya</taxon>
        <taxon>Ascomycota</taxon>
        <taxon>Pezizomycotina</taxon>
        <taxon>Sordariomycetes</taxon>
        <taxon>Hypocreomycetidae</taxon>
        <taxon>Hypocreales</taxon>
        <taxon>Nectriaceae</taxon>
        <taxon>Dactylonectria</taxon>
    </lineage>
</organism>
<feature type="non-terminal residue" evidence="2">
    <location>
        <position position="1"/>
    </location>
</feature>
<sequence length="287" mass="32171">LPNPNPQNANTTHEASKHTTASTPSWHNFRKATNMSDQTRRRATRLNPDTPSQASPTSPQKDGQNLRQSKRLNPESMPRTPGVVEGKLRRSARLSSGGNSKLDFQLRNHPSRTGSRPAIKSRLGVNQSRNPPSQRGSRLAIRSDSTSLKNQLSHENLPEIRDPKNFFQPPNHPYIDMSTLPRSPILAEDQEPARYPHYFGGAGVETPKSKTEDMFPPLHTPPPFPFASRYTFEERSHLRQDSTWVYENDAPINAFGISPVQQATKTKDGGKSTQDWLHRPPTEFSGS</sequence>
<feature type="compositionally biased region" description="Basic and acidic residues" evidence="1">
    <location>
        <begin position="265"/>
        <end position="281"/>
    </location>
</feature>
<feature type="region of interest" description="Disordered" evidence="1">
    <location>
        <begin position="1"/>
        <end position="166"/>
    </location>
</feature>
<feature type="region of interest" description="Disordered" evidence="1">
    <location>
        <begin position="257"/>
        <end position="287"/>
    </location>
</feature>
<feature type="compositionally biased region" description="Polar residues" evidence="1">
    <location>
        <begin position="1"/>
        <end position="37"/>
    </location>
</feature>
<proteinExistence type="predicted"/>
<protein>
    <submittedName>
        <fullName evidence="2">Uncharacterized protein</fullName>
    </submittedName>
</protein>
<reference evidence="2" key="1">
    <citation type="journal article" date="2021" name="Nat. Commun.">
        <title>Genetic determinants of endophytism in the Arabidopsis root mycobiome.</title>
        <authorList>
            <person name="Mesny F."/>
            <person name="Miyauchi S."/>
            <person name="Thiergart T."/>
            <person name="Pickel B."/>
            <person name="Atanasova L."/>
            <person name="Karlsson M."/>
            <person name="Huettel B."/>
            <person name="Barry K.W."/>
            <person name="Haridas S."/>
            <person name="Chen C."/>
            <person name="Bauer D."/>
            <person name="Andreopoulos W."/>
            <person name="Pangilinan J."/>
            <person name="LaButti K."/>
            <person name="Riley R."/>
            <person name="Lipzen A."/>
            <person name="Clum A."/>
            <person name="Drula E."/>
            <person name="Henrissat B."/>
            <person name="Kohler A."/>
            <person name="Grigoriev I.V."/>
            <person name="Martin F.M."/>
            <person name="Hacquard S."/>
        </authorList>
    </citation>
    <scope>NUCLEOTIDE SEQUENCE</scope>
    <source>
        <strain evidence="2">MPI-CAGE-AT-0021</strain>
    </source>
</reference>
<feature type="compositionally biased region" description="Polar residues" evidence="1">
    <location>
        <begin position="124"/>
        <end position="136"/>
    </location>
</feature>
<dbReference type="Proteomes" id="UP000717696">
    <property type="component" value="Unassembled WGS sequence"/>
</dbReference>
<name>A0A9P9J1D0_9HYPO</name>
<feature type="compositionally biased region" description="Polar residues" evidence="1">
    <location>
        <begin position="47"/>
        <end position="67"/>
    </location>
</feature>
<evidence type="ECO:0000256" key="1">
    <source>
        <dbReference type="SAM" id="MobiDB-lite"/>
    </source>
</evidence>
<dbReference type="EMBL" id="JAGMUU010000010">
    <property type="protein sequence ID" value="KAH7144481.1"/>
    <property type="molecule type" value="Genomic_DNA"/>
</dbReference>
<evidence type="ECO:0000313" key="2">
    <source>
        <dbReference type="EMBL" id="KAH7144481.1"/>
    </source>
</evidence>
<comment type="caution">
    <text evidence="2">The sequence shown here is derived from an EMBL/GenBank/DDBJ whole genome shotgun (WGS) entry which is preliminary data.</text>
</comment>
<keyword evidence="3" id="KW-1185">Reference proteome</keyword>
<accession>A0A9P9J1D0</accession>
<dbReference type="AlphaFoldDB" id="A0A9P9J1D0"/>
<feature type="compositionally biased region" description="Polar residues" evidence="1">
    <location>
        <begin position="143"/>
        <end position="154"/>
    </location>
</feature>
<evidence type="ECO:0000313" key="3">
    <source>
        <dbReference type="Proteomes" id="UP000717696"/>
    </source>
</evidence>
<gene>
    <name evidence="2" type="ORF">B0J13DRAFT_635634</name>
</gene>